<keyword evidence="7" id="KW-0963">Cytoplasm</keyword>
<dbReference type="UniPathway" id="UPA00094"/>
<proteinExistence type="inferred from homology"/>
<sequence length="73" mass="8099">MATIDTVKDILSENLDIDPETVTEDSTFESLNIDSLDMVELTCDLEERCDVDMGEPEGLETIGDLVEYIDGLN</sequence>
<evidence type="ECO:0000256" key="6">
    <source>
        <dbReference type="ARBA" id="ARBA00023160"/>
    </source>
</evidence>
<dbReference type="EMBL" id="CP001682">
    <property type="protein sequence ID" value="ACU94176.1"/>
    <property type="molecule type" value="Genomic_DNA"/>
</dbReference>
<dbReference type="InterPro" id="IPR006162">
    <property type="entry name" value="Ppantetheine_attach_site"/>
</dbReference>
<dbReference type="STRING" id="469378.Ccur_04530"/>
<dbReference type="GO" id="GO:0000036">
    <property type="term" value="F:acyl carrier activity"/>
    <property type="evidence" value="ECO:0007669"/>
    <property type="project" value="UniProtKB-UniRule"/>
</dbReference>
<dbReference type="HAMAP" id="MF_01217">
    <property type="entry name" value="Acyl_carrier"/>
    <property type="match status" value="1"/>
</dbReference>
<dbReference type="InterPro" id="IPR003231">
    <property type="entry name" value="ACP"/>
</dbReference>
<evidence type="ECO:0000313" key="9">
    <source>
        <dbReference type="EMBL" id="ACU94176.1"/>
    </source>
</evidence>
<name>C7MMN6_CRYCD</name>
<evidence type="ECO:0000256" key="1">
    <source>
        <dbReference type="ARBA" id="ARBA00022450"/>
    </source>
</evidence>
<evidence type="ECO:0000256" key="4">
    <source>
        <dbReference type="ARBA" id="ARBA00022832"/>
    </source>
</evidence>
<evidence type="ECO:0000256" key="3">
    <source>
        <dbReference type="ARBA" id="ARBA00022553"/>
    </source>
</evidence>
<dbReference type="KEGG" id="ccu:Ccur_04530"/>
<keyword evidence="4 7" id="KW-0276">Fatty acid metabolism</keyword>
<dbReference type="AlphaFoldDB" id="C7MMN6"/>
<keyword evidence="3 7" id="KW-0597">Phosphoprotein</keyword>
<dbReference type="PROSITE" id="PS00012">
    <property type="entry name" value="PHOSPHOPANTETHEINE"/>
    <property type="match status" value="1"/>
</dbReference>
<dbReference type="RefSeq" id="WP_012802864.1">
    <property type="nucleotide sequence ID" value="NC_013170.1"/>
</dbReference>
<evidence type="ECO:0000313" key="10">
    <source>
        <dbReference type="Proteomes" id="UP000000954"/>
    </source>
</evidence>
<evidence type="ECO:0000256" key="7">
    <source>
        <dbReference type="HAMAP-Rule" id="MF_01217"/>
    </source>
</evidence>
<feature type="modified residue" description="O-(pantetheine 4'-phosphoryl)serine" evidence="7">
    <location>
        <position position="35"/>
    </location>
</feature>
<keyword evidence="1 7" id="KW-0596">Phosphopantetheine</keyword>
<accession>C7MMN6</accession>
<dbReference type="HOGENOM" id="CLU_108696_5_0_11"/>
<organism evidence="9 10">
    <name type="scientific">Cryptobacterium curtum (strain ATCC 700683 / DSM 15641 / CCUG 43107 / 12-3)</name>
    <dbReference type="NCBI Taxonomy" id="469378"/>
    <lineage>
        <taxon>Bacteria</taxon>
        <taxon>Bacillati</taxon>
        <taxon>Actinomycetota</taxon>
        <taxon>Coriobacteriia</taxon>
        <taxon>Eggerthellales</taxon>
        <taxon>Eggerthellaceae</taxon>
        <taxon>Cryptobacterium</taxon>
    </lineage>
</organism>
<comment type="subcellular location">
    <subcellularLocation>
        <location evidence="7">Cytoplasm</location>
    </subcellularLocation>
</comment>
<keyword evidence="10" id="KW-1185">Reference proteome</keyword>
<dbReference type="Proteomes" id="UP000000954">
    <property type="component" value="Chromosome"/>
</dbReference>
<dbReference type="eggNOG" id="COG0236">
    <property type="taxonomic scope" value="Bacteria"/>
</dbReference>
<evidence type="ECO:0000256" key="2">
    <source>
        <dbReference type="ARBA" id="ARBA00022516"/>
    </source>
</evidence>
<reference evidence="9 10" key="1">
    <citation type="journal article" date="2009" name="Stand. Genomic Sci.">
        <title>Complete genome sequence of Cryptobacterium curtum type strain (12-3).</title>
        <authorList>
            <person name="Mavrommatis K."/>
            <person name="Pukall R."/>
            <person name="Rohde C."/>
            <person name="Chen F."/>
            <person name="Sims D."/>
            <person name="Brettin T."/>
            <person name="Kuske C."/>
            <person name="Detter J.C."/>
            <person name="Han C."/>
            <person name="Lapidus A."/>
            <person name="Copeland A."/>
            <person name="Glavina Del Rio T."/>
            <person name="Nolan M."/>
            <person name="Lucas S."/>
            <person name="Tice H."/>
            <person name="Cheng J.F."/>
            <person name="Bruce D."/>
            <person name="Goodwin L."/>
            <person name="Pitluck S."/>
            <person name="Ovchinnikova G."/>
            <person name="Pati A."/>
            <person name="Ivanova N."/>
            <person name="Chen A."/>
            <person name="Palaniappan K."/>
            <person name="Chain P."/>
            <person name="D'haeseleer P."/>
            <person name="Goker M."/>
            <person name="Bristow J."/>
            <person name="Eisen J.A."/>
            <person name="Markowitz V."/>
            <person name="Hugenholtz P."/>
            <person name="Rohde M."/>
            <person name="Klenk H.P."/>
            <person name="Kyrpides N.C."/>
        </authorList>
    </citation>
    <scope>NUCLEOTIDE SEQUENCE [LARGE SCALE GENOMIC DNA]</scope>
    <source>
        <strain evidence="10">ATCC 700683 / DSM 15641 / 12-3</strain>
    </source>
</reference>
<comment type="function">
    <text evidence="7">Carrier of the growing fatty acid chain in fatty acid biosynthesis.</text>
</comment>
<dbReference type="PROSITE" id="PS50075">
    <property type="entry name" value="CARRIER"/>
    <property type="match status" value="1"/>
</dbReference>
<dbReference type="Gene3D" id="1.10.1200.10">
    <property type="entry name" value="ACP-like"/>
    <property type="match status" value="1"/>
</dbReference>
<dbReference type="GO" id="GO:0005737">
    <property type="term" value="C:cytoplasm"/>
    <property type="evidence" value="ECO:0007669"/>
    <property type="project" value="UniProtKB-SubCell"/>
</dbReference>
<feature type="domain" description="Carrier" evidence="8">
    <location>
        <begin position="1"/>
        <end position="73"/>
    </location>
</feature>
<dbReference type="OrthoDB" id="9806381at2"/>
<gene>
    <name evidence="7" type="primary">acpP</name>
    <name evidence="9" type="ordered locus">Ccur_04530</name>
</gene>
<comment type="PTM">
    <text evidence="7">4'-phosphopantetheine is transferred from CoA to a specific serine of apo-ACP by AcpS. This modification is essential for activity because fatty acids are bound in thioester linkage to the sulfhydryl of the prosthetic group.</text>
</comment>
<keyword evidence="5 7" id="KW-0443">Lipid metabolism</keyword>
<protein>
    <recommendedName>
        <fullName evidence="7">Acyl carrier protein</fullName>
        <shortName evidence="7">ACP</shortName>
    </recommendedName>
</protein>
<comment type="similarity">
    <text evidence="7">Belongs to the acyl carrier protein (ACP) family.</text>
</comment>
<evidence type="ECO:0000256" key="5">
    <source>
        <dbReference type="ARBA" id="ARBA00023098"/>
    </source>
</evidence>
<dbReference type="SUPFAM" id="SSF47336">
    <property type="entry name" value="ACP-like"/>
    <property type="match status" value="1"/>
</dbReference>
<evidence type="ECO:0000259" key="8">
    <source>
        <dbReference type="PROSITE" id="PS50075"/>
    </source>
</evidence>
<keyword evidence="2 7" id="KW-0444">Lipid biosynthesis</keyword>
<dbReference type="InterPro" id="IPR009081">
    <property type="entry name" value="PP-bd_ACP"/>
</dbReference>
<keyword evidence="6 7" id="KW-0275">Fatty acid biosynthesis</keyword>
<dbReference type="InterPro" id="IPR036736">
    <property type="entry name" value="ACP-like_sf"/>
</dbReference>
<dbReference type="Pfam" id="PF00550">
    <property type="entry name" value="PP-binding"/>
    <property type="match status" value="1"/>
</dbReference>
<comment type="pathway">
    <text evidence="7">Lipid metabolism; fatty acid biosynthesis.</text>
</comment>